<evidence type="ECO:0000256" key="8">
    <source>
        <dbReference type="SAM" id="MobiDB-lite"/>
    </source>
</evidence>
<comment type="similarity">
    <text evidence="1">Belongs to the HIBADH-related family. NP60 subfamily.</text>
</comment>
<dbReference type="Gene3D" id="1.10.1040.10">
    <property type="entry name" value="N-(1-d-carboxylethyl)-l-norvaline Dehydrogenase, domain 2"/>
    <property type="match status" value="1"/>
</dbReference>
<evidence type="ECO:0000313" key="10">
    <source>
        <dbReference type="EMBL" id="KAF0326430.1"/>
    </source>
</evidence>
<evidence type="ECO:0000256" key="2">
    <source>
        <dbReference type="ARBA" id="ARBA00022723"/>
    </source>
</evidence>
<keyword evidence="3" id="KW-0677">Repeat</keyword>
<dbReference type="InterPro" id="IPR029154">
    <property type="entry name" value="HIBADH-like_NADP-bd"/>
</dbReference>
<comment type="caution">
    <text evidence="10">The sequence shown here is derived from an EMBL/GenBank/DDBJ whole genome shotgun (WGS) entry which is preliminary data.</text>
</comment>
<keyword evidence="2" id="KW-0479">Metal-binding</keyword>
<dbReference type="CDD" id="cd12148">
    <property type="entry name" value="fungal_TF_MHR"/>
    <property type="match status" value="1"/>
</dbReference>
<dbReference type="SMART" id="SM00355">
    <property type="entry name" value="ZnF_C2H2"/>
    <property type="match status" value="1"/>
</dbReference>
<dbReference type="GO" id="GO:0050661">
    <property type="term" value="F:NADP binding"/>
    <property type="evidence" value="ECO:0007669"/>
    <property type="project" value="InterPro"/>
</dbReference>
<dbReference type="OrthoDB" id="8117402at2759"/>
<dbReference type="Pfam" id="PF04082">
    <property type="entry name" value="Fungal_trans"/>
    <property type="match status" value="1"/>
</dbReference>
<dbReference type="Gene3D" id="3.30.160.60">
    <property type="entry name" value="Classic Zinc Finger"/>
    <property type="match status" value="1"/>
</dbReference>
<keyword evidence="5" id="KW-0862">Zinc</keyword>
<evidence type="ECO:0000313" key="11">
    <source>
        <dbReference type="Proteomes" id="UP000434172"/>
    </source>
</evidence>
<gene>
    <name evidence="10" type="ORF">GQ607_006330</name>
</gene>
<feature type="region of interest" description="Disordered" evidence="8">
    <location>
        <begin position="71"/>
        <end position="93"/>
    </location>
</feature>
<sequence>MELSRPFTCTECSQTFTRNENLERHKRSRHGSDSRRPFKCYTCRARFTRKDVCKRHSERCRGAFGRVLTVPGAEGEPEQTDSPETGGGTVSQDSLSSEFMINHSESFIAAYFECFHSSFPLLHRQSVRRDMPKLSKQILVAIGILYSRPRHSSEEDADFVLRQSQTLWQDGQEELWRLVETDWREIRRTWVMQAWLLHIIYGAFTGNATHFDKAKKMLRWVVDAARDLGLLRQSVFTSTTRFHDGEEQTLHDHWMSYVESESMKLCMYTILFLDSHIFSPCNIRPLTTPIELDWELPLPGALWEADTSLSWAQRLGDEPRTLYLTRPQLLAALKASTMAAIFILTSLESLVREFTRCYYQMPPALADPNAFHILTQSQNRQVSAALRYAAEIITAQLAQANSSNWHILKFADRIALSVKLALCKPDDLLIGGIVENSVVAGLTTATHLTLGLQVGARRSLQNLLRYNSGDDGMLVFLDDLMDVLSSVTSLDKQDPLREVPWATVATYRILLAIWRLLRWATGEMRRKAGSQTTVRSRFEASTIVFNSILPARETTALGMTSDDSEARFMETVLQFWKDRPVWSMGSFMTTVLEEIISAGGMAYEIKPRGYRPPPSKMPETESFGWYGLGSMGIGMALNLHNHLAANGLPPLRYSNRTLSRGDALREVGGLPERDFETLVLKSTIIFTMISNDEVLESLISKALSTWSGALLEGKIFVDTSTVHPDTVARCSERLAKAGAFFISSPVFGASPMAAAGKLIFAMAGPSAALEKVRPYVIDVMGRSIIDMGEDVRKSSLLKISGNIFVIGFQELTAEAQVFAEKTGLGTRQMEQFISDMYGPVIESYSKRMTTGAYAPPLGTPPGFAVTLATKDAGHAIRIAKENGTRIPTIETALARMEAAREFAGDSLDSSSVYGAARLEAGLPFWNENSRQSN</sequence>
<organism evidence="10 11">
    <name type="scientific">Colletotrichum asianum</name>
    <dbReference type="NCBI Taxonomy" id="702518"/>
    <lineage>
        <taxon>Eukaryota</taxon>
        <taxon>Fungi</taxon>
        <taxon>Dikarya</taxon>
        <taxon>Ascomycota</taxon>
        <taxon>Pezizomycotina</taxon>
        <taxon>Sordariomycetes</taxon>
        <taxon>Hypocreomycetidae</taxon>
        <taxon>Glomerellales</taxon>
        <taxon>Glomerellaceae</taxon>
        <taxon>Colletotrichum</taxon>
        <taxon>Colletotrichum gloeosporioides species complex</taxon>
    </lineage>
</organism>
<accession>A0A8H3WHJ3</accession>
<proteinExistence type="inferred from homology"/>
<dbReference type="InterPro" id="IPR013328">
    <property type="entry name" value="6PGD_dom2"/>
</dbReference>
<dbReference type="InterPro" id="IPR007219">
    <property type="entry name" value="XnlR_reg_dom"/>
</dbReference>
<dbReference type="SUPFAM" id="SSF48179">
    <property type="entry name" value="6-phosphogluconate dehydrogenase C-terminal domain-like"/>
    <property type="match status" value="1"/>
</dbReference>
<dbReference type="InterPro" id="IPR036236">
    <property type="entry name" value="Znf_C2H2_sf"/>
</dbReference>
<evidence type="ECO:0000256" key="3">
    <source>
        <dbReference type="ARBA" id="ARBA00022737"/>
    </source>
</evidence>
<feature type="domain" description="C2H2-type" evidence="9">
    <location>
        <begin position="7"/>
        <end position="35"/>
    </location>
</feature>
<evidence type="ECO:0000256" key="6">
    <source>
        <dbReference type="ARBA" id="ARBA00023242"/>
    </source>
</evidence>
<reference evidence="10 11" key="1">
    <citation type="submission" date="2019-12" db="EMBL/GenBank/DDBJ databases">
        <title>A genome sequence resource for the geographically widespread anthracnose pathogen Colletotrichum asianum.</title>
        <authorList>
            <person name="Meng Y."/>
        </authorList>
    </citation>
    <scope>NUCLEOTIDE SEQUENCE [LARGE SCALE GENOMIC DNA]</scope>
    <source>
        <strain evidence="10 11">ICMP 18580</strain>
    </source>
</reference>
<dbReference type="InterPro" id="IPR008927">
    <property type="entry name" value="6-PGluconate_DH-like_C_sf"/>
</dbReference>
<dbReference type="PANTHER" id="PTHR43580">
    <property type="entry name" value="OXIDOREDUCTASE GLYR1-RELATED"/>
    <property type="match status" value="1"/>
</dbReference>
<protein>
    <submittedName>
        <fullName evidence="10">Zinc finger protein</fullName>
    </submittedName>
</protein>
<dbReference type="Gene3D" id="3.40.50.720">
    <property type="entry name" value="NAD(P)-binding Rossmann-like Domain"/>
    <property type="match status" value="1"/>
</dbReference>
<dbReference type="GO" id="GO:0006351">
    <property type="term" value="P:DNA-templated transcription"/>
    <property type="evidence" value="ECO:0007669"/>
    <property type="project" value="InterPro"/>
</dbReference>
<evidence type="ECO:0000259" key="9">
    <source>
        <dbReference type="PROSITE" id="PS50157"/>
    </source>
</evidence>
<dbReference type="EMBL" id="WOWK01000030">
    <property type="protein sequence ID" value="KAF0326430.1"/>
    <property type="molecule type" value="Genomic_DNA"/>
</dbReference>
<keyword evidence="6" id="KW-0539">Nucleus</keyword>
<dbReference type="Pfam" id="PF03446">
    <property type="entry name" value="NAD_binding_2"/>
    <property type="match status" value="1"/>
</dbReference>
<dbReference type="SUPFAM" id="SSF57667">
    <property type="entry name" value="beta-beta-alpha zinc fingers"/>
    <property type="match status" value="1"/>
</dbReference>
<dbReference type="PANTHER" id="PTHR43580:SF8">
    <property type="entry name" value="6-PHOSPHOGLUCONATE DEHYDROGENASE NADP-BINDING DOMAIN-CONTAINING PROTEIN-RELATED"/>
    <property type="match status" value="1"/>
</dbReference>
<evidence type="ECO:0000256" key="4">
    <source>
        <dbReference type="ARBA" id="ARBA00022771"/>
    </source>
</evidence>
<dbReference type="InterPro" id="IPR006115">
    <property type="entry name" value="6PGDH_NADP-bd"/>
</dbReference>
<evidence type="ECO:0000256" key="5">
    <source>
        <dbReference type="ARBA" id="ARBA00022833"/>
    </source>
</evidence>
<dbReference type="PROSITE" id="PS50157">
    <property type="entry name" value="ZINC_FINGER_C2H2_2"/>
    <property type="match status" value="1"/>
</dbReference>
<dbReference type="PROSITE" id="PS00028">
    <property type="entry name" value="ZINC_FINGER_C2H2_1"/>
    <property type="match status" value="1"/>
</dbReference>
<dbReference type="Pfam" id="PF14833">
    <property type="entry name" value="NAD_binding_11"/>
    <property type="match status" value="1"/>
</dbReference>
<dbReference type="Proteomes" id="UP000434172">
    <property type="component" value="Unassembled WGS sequence"/>
</dbReference>
<evidence type="ECO:0000256" key="7">
    <source>
        <dbReference type="PROSITE-ProRule" id="PRU00042"/>
    </source>
</evidence>
<keyword evidence="4 7" id="KW-0863">Zinc-finger</keyword>
<dbReference type="InterPro" id="IPR013087">
    <property type="entry name" value="Znf_C2H2_type"/>
</dbReference>
<dbReference type="InterPro" id="IPR051265">
    <property type="entry name" value="HIBADH-related_NP60_sf"/>
</dbReference>
<dbReference type="AlphaFoldDB" id="A0A8H3WHJ3"/>
<evidence type="ECO:0000256" key="1">
    <source>
        <dbReference type="ARBA" id="ARBA00007598"/>
    </source>
</evidence>
<keyword evidence="11" id="KW-1185">Reference proteome</keyword>
<dbReference type="FunFam" id="3.30.160.60:FF:000100">
    <property type="entry name" value="Zinc finger 45-like"/>
    <property type="match status" value="1"/>
</dbReference>
<dbReference type="SUPFAM" id="SSF51735">
    <property type="entry name" value="NAD(P)-binding Rossmann-fold domains"/>
    <property type="match status" value="1"/>
</dbReference>
<dbReference type="GO" id="GO:0008270">
    <property type="term" value="F:zinc ion binding"/>
    <property type="evidence" value="ECO:0007669"/>
    <property type="project" value="UniProtKB-KW"/>
</dbReference>
<dbReference type="InterPro" id="IPR036291">
    <property type="entry name" value="NAD(P)-bd_dom_sf"/>
</dbReference>
<name>A0A8H3WHJ3_9PEZI</name>
<dbReference type="GO" id="GO:0003677">
    <property type="term" value="F:DNA binding"/>
    <property type="evidence" value="ECO:0007669"/>
    <property type="project" value="InterPro"/>
</dbReference>
<dbReference type="GO" id="GO:0051287">
    <property type="term" value="F:NAD binding"/>
    <property type="evidence" value="ECO:0007669"/>
    <property type="project" value="InterPro"/>
</dbReference>